<dbReference type="GO" id="GO:0016491">
    <property type="term" value="F:oxidoreductase activity"/>
    <property type="evidence" value="ECO:0007669"/>
    <property type="project" value="UniProtKB-KW"/>
</dbReference>
<keyword evidence="3" id="KW-1185">Reference proteome</keyword>
<feature type="domain" description="NADPH-dependent FMN reductase-like" evidence="1">
    <location>
        <begin position="4"/>
        <end position="141"/>
    </location>
</feature>
<name>A0ABU7IVR6_9FLAO</name>
<sequence>MSFILAFAGSNSSTSINFELVKHTGSLIISEKVEIMNMYDRPFPMYSEDHEREHGYSNSLNEIKRDIQLSKGIIISVNEHNSYPSAYFKNLIDWLSRLDRDFIRDKKVMLMATSNGGRGAIGALEVTDKLLTRFGANIVATFSLSRYKENFKVDEGILNSDLAEQHQSLLNNFLKAIQ</sequence>
<dbReference type="Proteomes" id="UP001356308">
    <property type="component" value="Unassembled WGS sequence"/>
</dbReference>
<gene>
    <name evidence="2" type="ORF">V1I91_13225</name>
</gene>
<dbReference type="InterPro" id="IPR005025">
    <property type="entry name" value="FMN_Rdtase-like_dom"/>
</dbReference>
<dbReference type="SUPFAM" id="SSF52218">
    <property type="entry name" value="Flavoproteins"/>
    <property type="match status" value="1"/>
</dbReference>
<proteinExistence type="predicted"/>
<dbReference type="EMBL" id="JAZDDG010000006">
    <property type="protein sequence ID" value="MEE1977042.1"/>
    <property type="molecule type" value="Genomic_DNA"/>
</dbReference>
<dbReference type="PANTHER" id="PTHR30543">
    <property type="entry name" value="CHROMATE REDUCTASE"/>
    <property type="match status" value="1"/>
</dbReference>
<comment type="caution">
    <text evidence="2">The sequence shown here is derived from an EMBL/GenBank/DDBJ whole genome shotgun (WGS) entry which is preliminary data.</text>
</comment>
<organism evidence="2 3">
    <name type="scientific">Maribacter cobaltidurans</name>
    <dbReference type="NCBI Taxonomy" id="1178778"/>
    <lineage>
        <taxon>Bacteria</taxon>
        <taxon>Pseudomonadati</taxon>
        <taxon>Bacteroidota</taxon>
        <taxon>Flavobacteriia</taxon>
        <taxon>Flavobacteriales</taxon>
        <taxon>Flavobacteriaceae</taxon>
        <taxon>Maribacter</taxon>
    </lineage>
</organism>
<dbReference type="PANTHER" id="PTHR30543:SF21">
    <property type="entry name" value="NAD(P)H-DEPENDENT FMN REDUCTASE LOT6"/>
    <property type="match status" value="1"/>
</dbReference>
<dbReference type="InterPro" id="IPR050712">
    <property type="entry name" value="NAD(P)H-dep_reductase"/>
</dbReference>
<reference evidence="2 3" key="1">
    <citation type="submission" date="2024-01" db="EMBL/GenBank/DDBJ databases">
        <title>Maribacter spp. originated from different algae showed divergent polysaccharides utilization ability.</title>
        <authorList>
            <person name="Wang H."/>
            <person name="Wu Y."/>
        </authorList>
    </citation>
    <scope>NUCLEOTIDE SEQUENCE [LARGE SCALE GENOMIC DNA]</scope>
    <source>
        <strain evidence="2 3">PR1</strain>
    </source>
</reference>
<keyword evidence="2" id="KW-0560">Oxidoreductase</keyword>
<dbReference type="RefSeq" id="WP_272651737.1">
    <property type="nucleotide sequence ID" value="NZ_JAZDDG010000006.1"/>
</dbReference>
<evidence type="ECO:0000313" key="2">
    <source>
        <dbReference type="EMBL" id="MEE1977042.1"/>
    </source>
</evidence>
<protein>
    <submittedName>
        <fullName evidence="2">NAD(P)H-dependent oxidoreductase</fullName>
        <ecNumber evidence="2">1.-.-.-</ecNumber>
    </submittedName>
</protein>
<evidence type="ECO:0000259" key="1">
    <source>
        <dbReference type="Pfam" id="PF03358"/>
    </source>
</evidence>
<dbReference type="EC" id="1.-.-.-" evidence="2"/>
<dbReference type="Gene3D" id="3.40.50.360">
    <property type="match status" value="1"/>
</dbReference>
<dbReference type="InterPro" id="IPR029039">
    <property type="entry name" value="Flavoprotein-like_sf"/>
</dbReference>
<accession>A0ABU7IVR6</accession>
<dbReference type="Pfam" id="PF03358">
    <property type="entry name" value="FMN_red"/>
    <property type="match status" value="1"/>
</dbReference>
<evidence type="ECO:0000313" key="3">
    <source>
        <dbReference type="Proteomes" id="UP001356308"/>
    </source>
</evidence>